<sequence>MYVPSHIFYLIFLILILFYLYLFFSLSSLYYYFFYNYFTNIAYADRVPHSIKGFWHPITGYQTTIFMLQSTKLPIITVFFLSVVVTYLVGIKLLIYKSNFNSYYNNYSVLNLCIECV</sequence>
<feature type="transmembrane region" description="Helical" evidence="1">
    <location>
        <begin position="73"/>
        <end position="95"/>
    </location>
</feature>
<dbReference type="AlphaFoldDB" id="A0A8D9F2X8"/>
<keyword evidence="1" id="KW-0472">Membrane</keyword>
<feature type="transmembrane region" description="Helical" evidence="1">
    <location>
        <begin position="7"/>
        <end position="33"/>
    </location>
</feature>
<proteinExistence type="predicted"/>
<evidence type="ECO:0000313" key="2">
    <source>
        <dbReference type="EMBL" id="CAG6774972.1"/>
    </source>
</evidence>
<evidence type="ECO:0000256" key="1">
    <source>
        <dbReference type="SAM" id="Phobius"/>
    </source>
</evidence>
<keyword evidence="1" id="KW-1133">Transmembrane helix</keyword>
<dbReference type="EMBL" id="HBUF01596747">
    <property type="protein sequence ID" value="CAG6774972.1"/>
    <property type="molecule type" value="Transcribed_RNA"/>
</dbReference>
<accession>A0A8D9F2X8</accession>
<keyword evidence="1" id="KW-0812">Transmembrane</keyword>
<protein>
    <submittedName>
        <fullName evidence="2">Uncharacterized protein</fullName>
    </submittedName>
</protein>
<name>A0A8D9F2X8_9HEMI</name>
<organism evidence="2">
    <name type="scientific">Cacopsylla melanoneura</name>
    <dbReference type="NCBI Taxonomy" id="428564"/>
    <lineage>
        <taxon>Eukaryota</taxon>
        <taxon>Metazoa</taxon>
        <taxon>Ecdysozoa</taxon>
        <taxon>Arthropoda</taxon>
        <taxon>Hexapoda</taxon>
        <taxon>Insecta</taxon>
        <taxon>Pterygota</taxon>
        <taxon>Neoptera</taxon>
        <taxon>Paraneoptera</taxon>
        <taxon>Hemiptera</taxon>
        <taxon>Sternorrhyncha</taxon>
        <taxon>Psylloidea</taxon>
        <taxon>Psyllidae</taxon>
        <taxon>Psyllinae</taxon>
        <taxon>Cacopsylla</taxon>
    </lineage>
</organism>
<reference evidence="2" key="1">
    <citation type="submission" date="2021-05" db="EMBL/GenBank/DDBJ databases">
        <authorList>
            <person name="Alioto T."/>
            <person name="Alioto T."/>
            <person name="Gomez Garrido J."/>
        </authorList>
    </citation>
    <scope>NUCLEOTIDE SEQUENCE</scope>
</reference>